<evidence type="ECO:0000313" key="9">
    <source>
        <dbReference type="EMBL" id="ROO25522.1"/>
    </source>
</evidence>
<dbReference type="InParanoid" id="A0A423PIW1"/>
<comment type="caution">
    <text evidence="9">The sequence shown here is derived from an EMBL/GenBank/DDBJ whole genome shotgun (WGS) entry which is preliminary data.</text>
</comment>
<feature type="transmembrane region" description="Helical" evidence="8">
    <location>
        <begin position="130"/>
        <end position="155"/>
    </location>
</feature>
<proteinExistence type="inferred from homology"/>
<keyword evidence="4 8" id="KW-1003">Cell membrane</keyword>
<feature type="transmembrane region" description="Helical" evidence="8">
    <location>
        <begin position="224"/>
        <end position="242"/>
    </location>
</feature>
<dbReference type="Proteomes" id="UP000285310">
    <property type="component" value="Unassembled WGS sequence"/>
</dbReference>
<evidence type="ECO:0000256" key="2">
    <source>
        <dbReference type="ARBA" id="ARBA00009142"/>
    </source>
</evidence>
<dbReference type="InterPro" id="IPR052017">
    <property type="entry name" value="TSUP"/>
</dbReference>
<dbReference type="EMBL" id="AYKG01000046">
    <property type="protein sequence ID" value="ROO25522.1"/>
    <property type="molecule type" value="Genomic_DNA"/>
</dbReference>
<keyword evidence="6 8" id="KW-1133">Transmembrane helix</keyword>
<dbReference type="InterPro" id="IPR002781">
    <property type="entry name" value="TM_pro_TauE-like"/>
</dbReference>
<comment type="similarity">
    <text evidence="2 8">Belongs to the 4-toluene sulfonate uptake permease (TSUP) (TC 2.A.102) family.</text>
</comment>
<feature type="transmembrane region" description="Helical" evidence="8">
    <location>
        <begin position="41"/>
        <end position="59"/>
    </location>
</feature>
<comment type="subcellular location">
    <subcellularLocation>
        <location evidence="1 8">Cell membrane</location>
        <topology evidence="1 8">Multi-pass membrane protein</topology>
    </subcellularLocation>
</comment>
<protein>
    <recommendedName>
        <fullName evidence="8">Probable membrane transporter protein</fullName>
    </recommendedName>
</protein>
<gene>
    <name evidence="9" type="ORF">SAJA_12935</name>
</gene>
<dbReference type="RefSeq" id="WP_123659050.1">
    <property type="nucleotide sequence ID" value="NZ_AYKG01000046.1"/>
</dbReference>
<keyword evidence="3" id="KW-0813">Transport</keyword>
<keyword evidence="7 8" id="KW-0472">Membrane</keyword>
<dbReference type="GO" id="GO:0005886">
    <property type="term" value="C:plasma membrane"/>
    <property type="evidence" value="ECO:0007669"/>
    <property type="project" value="UniProtKB-SubCell"/>
</dbReference>
<dbReference type="AlphaFoldDB" id="A0A423PIW1"/>
<dbReference type="PANTHER" id="PTHR30269:SF37">
    <property type="entry name" value="MEMBRANE TRANSPORTER PROTEIN"/>
    <property type="match status" value="1"/>
</dbReference>
<organism evidence="9 10">
    <name type="scientific">Salinisphaera japonica YTM-1</name>
    <dbReference type="NCBI Taxonomy" id="1209778"/>
    <lineage>
        <taxon>Bacteria</taxon>
        <taxon>Pseudomonadati</taxon>
        <taxon>Pseudomonadota</taxon>
        <taxon>Gammaproteobacteria</taxon>
        <taxon>Salinisphaerales</taxon>
        <taxon>Salinisphaeraceae</taxon>
        <taxon>Salinisphaera</taxon>
    </lineage>
</organism>
<accession>A0A423PIW1</accession>
<evidence type="ECO:0000256" key="8">
    <source>
        <dbReference type="RuleBase" id="RU363041"/>
    </source>
</evidence>
<name>A0A423PIW1_9GAMM</name>
<evidence type="ECO:0000256" key="4">
    <source>
        <dbReference type="ARBA" id="ARBA00022475"/>
    </source>
</evidence>
<feature type="transmembrane region" description="Helical" evidence="8">
    <location>
        <begin position="167"/>
        <end position="187"/>
    </location>
</feature>
<evidence type="ECO:0000256" key="3">
    <source>
        <dbReference type="ARBA" id="ARBA00022448"/>
    </source>
</evidence>
<evidence type="ECO:0000256" key="6">
    <source>
        <dbReference type="ARBA" id="ARBA00022989"/>
    </source>
</evidence>
<sequence length="243" mass="25337">MQILIYNIAALIGATSQGLTGFGSGTLTASFLVLFYPFRDVIPVVAVVGLAANIVMTGLAGREFDWRRGPIAAAGMSIGMIAGAQLLTVLPVDLLQRGLGFVILCYVALNLFNTPTPVVDPKLTVADGAGLGVCSLFAGTIAGAVGVSPVPLLIYVSLRYPKKRARAVLTMAFLVASTVQVITYAHLGLLGGAAGWLAAACLPAVVLGAYAGHRLHYKIDQKSFARILALILVAPAIRLLFFT</sequence>
<evidence type="ECO:0000256" key="5">
    <source>
        <dbReference type="ARBA" id="ARBA00022692"/>
    </source>
</evidence>
<feature type="transmembrane region" description="Helical" evidence="8">
    <location>
        <begin position="6"/>
        <end position="34"/>
    </location>
</feature>
<reference evidence="9 10" key="1">
    <citation type="submission" date="2013-10" db="EMBL/GenBank/DDBJ databases">
        <title>Salinisphaera japonica YTM-1 Genome Sequencing.</title>
        <authorList>
            <person name="Lai Q."/>
            <person name="Li C."/>
            <person name="Shao Z."/>
        </authorList>
    </citation>
    <scope>NUCLEOTIDE SEQUENCE [LARGE SCALE GENOMIC DNA]</scope>
    <source>
        <strain evidence="9 10">YTM-1</strain>
    </source>
</reference>
<evidence type="ECO:0000313" key="10">
    <source>
        <dbReference type="Proteomes" id="UP000285310"/>
    </source>
</evidence>
<feature type="transmembrane region" description="Helical" evidence="8">
    <location>
        <begin position="193"/>
        <end position="212"/>
    </location>
</feature>
<feature type="transmembrane region" description="Helical" evidence="8">
    <location>
        <begin position="71"/>
        <end position="92"/>
    </location>
</feature>
<dbReference type="OrthoDB" id="7843147at2"/>
<feature type="transmembrane region" description="Helical" evidence="8">
    <location>
        <begin position="99"/>
        <end position="118"/>
    </location>
</feature>
<dbReference type="Pfam" id="PF01925">
    <property type="entry name" value="TauE"/>
    <property type="match status" value="1"/>
</dbReference>
<evidence type="ECO:0000256" key="7">
    <source>
        <dbReference type="ARBA" id="ARBA00023136"/>
    </source>
</evidence>
<keyword evidence="10" id="KW-1185">Reference proteome</keyword>
<evidence type="ECO:0000256" key="1">
    <source>
        <dbReference type="ARBA" id="ARBA00004651"/>
    </source>
</evidence>
<dbReference type="PANTHER" id="PTHR30269">
    <property type="entry name" value="TRANSMEMBRANE PROTEIN YFCA"/>
    <property type="match status" value="1"/>
</dbReference>
<keyword evidence="5 8" id="KW-0812">Transmembrane</keyword>